<gene>
    <name evidence="2" type="ORF">P5S46_21595</name>
</gene>
<evidence type="ECO:0000313" key="2">
    <source>
        <dbReference type="EMBL" id="WFG00360.1"/>
    </source>
</evidence>
<keyword evidence="2" id="KW-0614">Plasmid</keyword>
<accession>A0AAJ5ZB44</accession>
<feature type="compositionally biased region" description="Basic and acidic residues" evidence="1">
    <location>
        <begin position="1"/>
        <end position="11"/>
    </location>
</feature>
<geneLocation type="plasmid" evidence="2 3">
    <name>pAC1520</name>
</geneLocation>
<organism evidence="2 3">
    <name type="scientific">Aeromonas caviae</name>
    <name type="common">Aeromonas punctata</name>
    <dbReference type="NCBI Taxonomy" id="648"/>
    <lineage>
        <taxon>Bacteria</taxon>
        <taxon>Pseudomonadati</taxon>
        <taxon>Pseudomonadota</taxon>
        <taxon>Gammaproteobacteria</taxon>
        <taxon>Aeromonadales</taxon>
        <taxon>Aeromonadaceae</taxon>
        <taxon>Aeromonas</taxon>
    </lineage>
</organism>
<proteinExistence type="predicted"/>
<reference evidence="2" key="1">
    <citation type="submission" date="2023-03" db="EMBL/GenBank/DDBJ databases">
        <title>Aeromonas caviae strain AC1520.</title>
        <authorList>
            <person name="Xie T."/>
            <person name="Zhang Q."/>
            <person name="Deng J."/>
            <person name="Li X."/>
        </authorList>
    </citation>
    <scope>NUCLEOTIDE SEQUENCE</scope>
    <source>
        <strain evidence="2">AC1520</strain>
        <plasmid evidence="2">pAC1520</plasmid>
    </source>
</reference>
<evidence type="ECO:0000313" key="3">
    <source>
        <dbReference type="Proteomes" id="UP001218423"/>
    </source>
</evidence>
<dbReference type="Proteomes" id="UP001218423">
    <property type="component" value="Plasmid pAC1520"/>
</dbReference>
<evidence type="ECO:0000256" key="1">
    <source>
        <dbReference type="SAM" id="MobiDB-lite"/>
    </source>
</evidence>
<name>A0AAJ5ZB44_AERCA</name>
<dbReference type="AlphaFoldDB" id="A0AAJ5ZB44"/>
<protein>
    <submittedName>
        <fullName evidence="2">Uncharacterized protein</fullName>
    </submittedName>
</protein>
<sequence length="316" mass="34648">MSQKDVTERRPRAGLRIDQGGKSGRGANKSRRVVASGHFSRQGNTVLREPSRAAAAVLRQTLIAAEAEAAEAEGYNEAVESLNVASAAPGLYAADTYLMMLLLKLRELIPPEPAPSDFTRMRAGRILRNLGPSDRVSVKIHRRMQDREHEEQERERQEFLATLKEIHISGEFTIGSVDLPSQAPVRVSDPVALTELVMQSSTWLRASEVSARAGLSNKNPSSTPNKWKRGNTIFAINHQGQDRYPSYALGVDGKPLPVMKDILQVFSGKKAPLLIGLWFCSVNSWLGGVAPKDAIETRPQDVLNAAVMEVTPIEHG</sequence>
<dbReference type="EMBL" id="CP120943">
    <property type="protein sequence ID" value="WFG00360.1"/>
    <property type="molecule type" value="Genomic_DNA"/>
</dbReference>
<dbReference type="RefSeq" id="WP_277857242.1">
    <property type="nucleotide sequence ID" value="NZ_CP120943.1"/>
</dbReference>
<feature type="region of interest" description="Disordered" evidence="1">
    <location>
        <begin position="1"/>
        <end position="45"/>
    </location>
</feature>